<dbReference type="SMART" id="SM00060">
    <property type="entry name" value="FN3"/>
    <property type="match status" value="6"/>
</dbReference>
<feature type="domain" description="Fibronectin type-III" evidence="1">
    <location>
        <begin position="1026"/>
        <end position="1118"/>
    </location>
</feature>
<dbReference type="InterPro" id="IPR013783">
    <property type="entry name" value="Ig-like_fold"/>
</dbReference>
<organism evidence="2 3">
    <name type="scientific">Endozoicomonas lisbonensis</name>
    <dbReference type="NCBI Taxonomy" id="3120522"/>
    <lineage>
        <taxon>Bacteria</taxon>
        <taxon>Pseudomonadati</taxon>
        <taxon>Pseudomonadota</taxon>
        <taxon>Gammaproteobacteria</taxon>
        <taxon>Oceanospirillales</taxon>
        <taxon>Endozoicomonadaceae</taxon>
        <taxon>Endozoicomonas</taxon>
    </lineage>
</organism>
<dbReference type="SUPFAM" id="SSF49265">
    <property type="entry name" value="Fibronectin type III"/>
    <property type="match status" value="1"/>
</dbReference>
<evidence type="ECO:0000259" key="1">
    <source>
        <dbReference type="PROSITE" id="PS50853"/>
    </source>
</evidence>
<proteinExistence type="predicted"/>
<feature type="domain" description="Fibronectin type-III" evidence="1">
    <location>
        <begin position="658"/>
        <end position="751"/>
    </location>
</feature>
<name>A0ABV2SH16_9GAMM</name>
<dbReference type="EMBL" id="JBEWTB010000002">
    <property type="protein sequence ID" value="MET4756511.1"/>
    <property type="molecule type" value="Genomic_DNA"/>
</dbReference>
<dbReference type="InterPro" id="IPR036116">
    <property type="entry name" value="FN3_sf"/>
</dbReference>
<accession>A0ABV2SH16</accession>
<gene>
    <name evidence="2" type="ORF">V5J35_001703</name>
</gene>
<sequence>MPPVVAAVAVVGAGAAAAAGVITVGTALAVGAVAIAATSLLNKPPMPTVGAASTSPAERKQVIRSAASPMVGIVGTSQISGVLTFAEEVKDKDELNMVVALAGHTKPAGQKVVQSVNKVMMDDEEIPLGLSHGDKVYVRVYDGSQNSINDIGSELRNLPSWRNDMVGKGVCFAHIRCRYDQELFPSGLPNFVFELDGTGSVSLSSDAVLNYLRNNFNAADDEIDFASFNVARSICAETISNGNGGTEPRYMCDGSFNYSESHKQIIDKMRVTCAGQLTYINGKFGLRVGAYNGPADFVLTEKDIIGDVSVKPQPDRRSLINTCKGKHVWPDAKFQEVDFPKIQSEPMLAEDGEELEKDLNLEFCHSPYQCQRLAANDITRARLPVITVPCNMRAFECFLGRNIKLHIPTIGYEYKECVVEGWALNPENGVTLTLREDGPTVWTDIVGRVPILPPDVNLPSPKECRPVSNIVLAELEVDGVWESRITWDHPHSASVYKYRVVLEKSVNASWVEKFNGDVASRFFVISNPVSGDYRISITAVNRFDVSSSAVVKSLSMNVPEIMLVGIAATVDNSIYPATALVIGDVEGIDSFPANSIIYETETKSGASQWLPAGKGTAPSSRLTGLDEGQHDIRMRAVPPFGEPSQWHQTQITVFSVEQPSQLTFTPDSTLNHWGQLSWSGAGQSWEVEVRQSTQLLRTQENALWHSTTTDHKIWLNWQPPGDYVITVRSRAGQLASEWSEINVEVADLLPPTDLSFTGDDSGSTGGLVSWQSADERMEMCELELLNDQGEVLHTAVTGSPQAIIPVLAPGEYSALVRCRWREHLSTWASLVITVTDSVSAPSDLKFSTTGETAWQGELIWNPYGLPSELEIINTNTTETVLSLTLLSGYHHLSLLPVGSYQARVRTIGTWSQSPWISTTIVVGQPDTPDNLQYRETPDNVTTAGQLYWEGSTSAGVSGYDVVITDSNSATVLATRVQSTWLDIGNIANGQFTAQVRAVSLLAAEFSDWISTSFTVSPLASPINLSAVEKLVETGTGFTSQITLKWQANDTRTQSYDVEFRLVSVTAWGGLYSGPSNTASRNGLTAGDYRFRVRAINGGMESGWVETSLTVRGIETAPDDITGLQLSGLTGELAQLTWDPITSVDVINGGSVQVKHSPKIGSAVNWATANSIWERLPGNTSMVTVPLLTGTYLVKAVNPADFWSVNAALVESNMASLKGYNRVVERDESDGWPGEKNKAVIDVGGSLTLSETQENSDPPYYIMESPLDLGALFTVRLHLECDGTVYERDTIDDRTDPIDNWEMFDGAQAGGTGLQYQVSTTNDDPADAAATWTDWTQFFVGDFRARAFKLRIVLANPTPSAAGTLNGLRLVADVPDRTETHTGVSAPGNGLPVSYKTPFLAPAMVAITAHGMTTGDYYRITNSTAAGFTIRFYNSSGSGIARDFDFVAVSYGEG</sequence>
<dbReference type="RefSeq" id="WP_354010847.1">
    <property type="nucleotide sequence ID" value="NZ_JBEWTA010000001.1"/>
</dbReference>
<dbReference type="InterPro" id="IPR003961">
    <property type="entry name" value="FN3_dom"/>
</dbReference>
<reference evidence="2 3" key="1">
    <citation type="submission" date="2024-06" db="EMBL/GenBank/DDBJ databases">
        <title>Genomic Encyclopedia of Type Strains, Phase V (KMG-V): Genome sequencing to study the core and pangenomes of soil and plant-associated prokaryotes.</title>
        <authorList>
            <person name="Whitman W."/>
        </authorList>
    </citation>
    <scope>NUCLEOTIDE SEQUENCE [LARGE SCALE GENOMIC DNA]</scope>
    <source>
        <strain evidence="2 3">NE40</strain>
    </source>
</reference>
<dbReference type="Gene3D" id="2.60.40.10">
    <property type="entry name" value="Immunoglobulins"/>
    <property type="match status" value="1"/>
</dbReference>
<evidence type="ECO:0000313" key="3">
    <source>
        <dbReference type="Proteomes" id="UP001549366"/>
    </source>
</evidence>
<protein>
    <recommendedName>
        <fullName evidence="1">Fibronectin type-III domain-containing protein</fullName>
    </recommendedName>
</protein>
<dbReference type="CDD" id="cd00063">
    <property type="entry name" value="FN3"/>
    <property type="match status" value="1"/>
</dbReference>
<keyword evidence="3" id="KW-1185">Reference proteome</keyword>
<dbReference type="Proteomes" id="UP001549366">
    <property type="component" value="Unassembled WGS sequence"/>
</dbReference>
<comment type="caution">
    <text evidence="2">The sequence shown here is derived from an EMBL/GenBank/DDBJ whole genome shotgun (WGS) entry which is preliminary data.</text>
</comment>
<evidence type="ECO:0000313" key="2">
    <source>
        <dbReference type="EMBL" id="MET4756511.1"/>
    </source>
</evidence>
<dbReference type="PROSITE" id="PS50853">
    <property type="entry name" value="FN3"/>
    <property type="match status" value="2"/>
</dbReference>